<evidence type="ECO:0000313" key="3">
    <source>
        <dbReference type="Proteomes" id="UP000230536"/>
    </source>
</evidence>
<evidence type="ECO:0000256" key="1">
    <source>
        <dbReference type="SAM" id="MobiDB-lite"/>
    </source>
</evidence>
<dbReference type="Proteomes" id="UP000230536">
    <property type="component" value="Segment"/>
</dbReference>
<protein>
    <submittedName>
        <fullName evidence="2">Tail assembly chaperone</fullName>
    </submittedName>
</protein>
<sequence length="298" mass="33075">MPVEVTRSARALEATGAAEVTFDFRGTAVTIPRPLEAWPLDDIRAGRSGRALKALLRGQRPPMRTQSDALELSIRMADACGVTPLPESTDDVRVMFGAVPTLLRLLDNHGDDIEADLRRFYGVDMRGLFTGELTLRQLWAFVRRIPADSAVLTARNGGRPPWTRAEIIAARQWEAWVRKPYDGRPASPEEIEAWRKKQAAVAATNDRLAEREAYYASGQNMRDAGIDTAGQQFDTPGHERPPQEHQPSENDPVARALAVAKRNATRSRTNRNTNGRTADGQPQPGFRNGRWDNAGTSW</sequence>
<name>A0A0K2CLZ6_9CAUD</name>
<feature type="compositionally biased region" description="Basic and acidic residues" evidence="1">
    <location>
        <begin position="236"/>
        <end position="248"/>
    </location>
</feature>
<evidence type="ECO:0000313" key="2">
    <source>
        <dbReference type="EMBL" id="ALA06661.1"/>
    </source>
</evidence>
<proteinExistence type="predicted"/>
<accession>A0A0K2CLZ6</accession>
<organism evidence="2 3">
    <name type="scientific">Mycobacterium phage OBUpride</name>
    <dbReference type="NCBI Taxonomy" id="1698367"/>
    <lineage>
        <taxon>Viruses</taxon>
        <taxon>Duplodnaviria</taxon>
        <taxon>Heunggongvirae</taxon>
        <taxon>Uroviricota</taxon>
        <taxon>Caudoviricetes</taxon>
        <taxon>Gilesvirus</taxon>
        <taxon>Gilesvirus giles</taxon>
    </lineage>
</organism>
<reference evidence="2 3" key="1">
    <citation type="submission" date="2015-07" db="EMBL/GenBank/DDBJ databases">
        <authorList>
            <person name="Boren H."/>
            <person name="Burroughs M."/>
            <person name="Burt J."/>
            <person name="Carpenter L."/>
            <person name="Carr S."/>
            <person name="Collins K."/>
            <person name="Dial T."/>
            <person name="Emanuel A."/>
            <person name="Embury M."/>
            <person name="Fain A."/>
            <person name="Fruchey L."/>
            <person name="Hargis K."/>
            <person name="Kight R."/>
            <person name="Knutson A."/>
            <person name="Koon J."/>
            <person name="Kuhn L."/>
            <person name="Lee N."/>
            <person name="McCann R."/>
            <person name="Rogers S."/>
            <person name="Smith C."/>
            <person name="Teel E."/>
            <person name="Vire J."/>
            <person name="Walter D."/>
            <person name="White A."/>
            <person name="White Z."/>
            <person name="Plymale R."/>
            <person name="Reyna N."/>
            <person name="Serrano M.G."/>
            <person name="Buck G."/>
            <person name="Lee V."/>
            <person name="Wang Y."/>
            <person name="Carvalho R."/>
            <person name="Voegtly L."/>
            <person name="Shi R."/>
            <person name="Duckworth R."/>
            <person name="Johnson A."/>
            <person name="Loviza R."/>
            <person name="Walstead R."/>
            <person name="Shah Z."/>
            <person name="Kiflezghi M."/>
            <person name="Wade K."/>
            <person name="Miller E.S."/>
            <person name="Bradley K.W."/>
            <person name="Asai D.J."/>
            <person name="Bowman C.A."/>
            <person name="Russell D.A."/>
            <person name="Pope W.H."/>
            <person name="Jacobs-Sera D."/>
            <person name="Hendrix R.W."/>
            <person name="Hatfull G.F."/>
        </authorList>
    </citation>
    <scope>NUCLEOTIDE SEQUENCE [LARGE SCALE GENOMIC DNA]</scope>
</reference>
<dbReference type="EMBL" id="KT246485">
    <property type="protein sequence ID" value="ALA06661.1"/>
    <property type="molecule type" value="Genomic_DNA"/>
</dbReference>
<gene>
    <name evidence="2" type="ORF">SEA_OBUpride_17</name>
</gene>
<feature type="region of interest" description="Disordered" evidence="1">
    <location>
        <begin position="226"/>
        <end position="298"/>
    </location>
</feature>